<dbReference type="InterPro" id="IPR003439">
    <property type="entry name" value="ABC_transporter-like_ATP-bd"/>
</dbReference>
<name>A0A0Z8G493_STRSU</name>
<evidence type="ECO:0000313" key="6">
    <source>
        <dbReference type="EMBL" id="CYU91899.1"/>
    </source>
</evidence>
<sequence>MSSLLSTQELSKQYGKQKAVQQVSLTINKGEICGLVGENGAGKTTLLRMLSGLISQTSGTITSSKDCRIGALIESPALQPNLSAIDNLRYMALQLNLKQADEKILETLAIVGLEDVDPKKKSKDFSLGMRQRLAIALAILDKPDFLILDEPINGLDPIGIKEMRSIILNLRNQYGMTILISSHILSELEMVVDRYIIMHKGLVVKEFSKQELEQTLEEQLYLQTNNHPKTLTVLEEKSIAYKIDKDYISLPSDTNVMSLIHLLINHEIEVKEIFKQQMSFEDYYLTLLQEGEEHDTLL</sequence>
<feature type="domain" description="ABC transporter" evidence="5">
    <location>
        <begin position="5"/>
        <end position="225"/>
    </location>
</feature>
<gene>
    <name evidence="6" type="primary">lptB_1</name>
    <name evidence="6" type="ORF">ERS132414_01302</name>
</gene>
<reference evidence="6 7" key="1">
    <citation type="submission" date="2016-02" db="EMBL/GenBank/DDBJ databases">
        <authorList>
            <consortium name="Pathogen Informatics"/>
        </authorList>
    </citation>
    <scope>NUCLEOTIDE SEQUENCE [LARGE SCALE GENOMIC DNA]</scope>
    <source>
        <strain evidence="6 7">LSS52</strain>
    </source>
</reference>
<dbReference type="InterPro" id="IPR027417">
    <property type="entry name" value="P-loop_NTPase"/>
</dbReference>
<proteinExistence type="inferred from homology"/>
<dbReference type="RefSeq" id="WP_044776354.1">
    <property type="nucleotide sequence ID" value="NZ_CEDY01000023.1"/>
</dbReference>
<dbReference type="EC" id="3.6.3.-" evidence="6"/>
<keyword evidence="6" id="KW-0378">Hydrolase</keyword>
<dbReference type="SUPFAM" id="SSF52540">
    <property type="entry name" value="P-loop containing nucleoside triphosphate hydrolases"/>
    <property type="match status" value="1"/>
</dbReference>
<comment type="similarity">
    <text evidence="1">Belongs to the ABC transporter superfamily.</text>
</comment>
<evidence type="ECO:0000259" key="5">
    <source>
        <dbReference type="PROSITE" id="PS50893"/>
    </source>
</evidence>
<dbReference type="InterPro" id="IPR017871">
    <property type="entry name" value="ABC_transporter-like_CS"/>
</dbReference>
<dbReference type="InterPro" id="IPR003593">
    <property type="entry name" value="AAA+_ATPase"/>
</dbReference>
<dbReference type="EMBL" id="FIHA01000023">
    <property type="protein sequence ID" value="CYU91899.1"/>
    <property type="molecule type" value="Genomic_DNA"/>
</dbReference>
<dbReference type="SMART" id="SM00382">
    <property type="entry name" value="AAA"/>
    <property type="match status" value="1"/>
</dbReference>
<dbReference type="PROSITE" id="PS00211">
    <property type="entry name" value="ABC_TRANSPORTER_1"/>
    <property type="match status" value="1"/>
</dbReference>
<dbReference type="AlphaFoldDB" id="A0A0Z8G493"/>
<dbReference type="PANTHER" id="PTHR43335">
    <property type="entry name" value="ABC TRANSPORTER, ATP-BINDING PROTEIN"/>
    <property type="match status" value="1"/>
</dbReference>
<evidence type="ECO:0000313" key="7">
    <source>
        <dbReference type="Proteomes" id="UP000072794"/>
    </source>
</evidence>
<dbReference type="PROSITE" id="PS50893">
    <property type="entry name" value="ABC_TRANSPORTER_2"/>
    <property type="match status" value="1"/>
</dbReference>
<keyword evidence="2" id="KW-0813">Transport</keyword>
<dbReference type="PANTHER" id="PTHR43335:SF8">
    <property type="entry name" value="ABC TRANSPORTER, ATP-BINDING PROTEIN"/>
    <property type="match status" value="1"/>
</dbReference>
<accession>A0A0Z8G493</accession>
<dbReference type="Pfam" id="PF00005">
    <property type="entry name" value="ABC_tran"/>
    <property type="match status" value="1"/>
</dbReference>
<dbReference type="Proteomes" id="UP000072794">
    <property type="component" value="Unassembled WGS sequence"/>
</dbReference>
<evidence type="ECO:0000256" key="3">
    <source>
        <dbReference type="ARBA" id="ARBA00022741"/>
    </source>
</evidence>
<organism evidence="6 7">
    <name type="scientific">Streptococcus suis</name>
    <dbReference type="NCBI Taxonomy" id="1307"/>
    <lineage>
        <taxon>Bacteria</taxon>
        <taxon>Bacillati</taxon>
        <taxon>Bacillota</taxon>
        <taxon>Bacilli</taxon>
        <taxon>Lactobacillales</taxon>
        <taxon>Streptococcaceae</taxon>
        <taxon>Streptococcus</taxon>
    </lineage>
</organism>
<protein>
    <submittedName>
        <fullName evidence="6">ABC transporter ATP-binding protein</fullName>
        <ecNumber evidence="6">3.6.3.-</ecNumber>
    </submittedName>
</protein>
<dbReference type="Gene3D" id="3.40.50.300">
    <property type="entry name" value="P-loop containing nucleotide triphosphate hydrolases"/>
    <property type="match status" value="1"/>
</dbReference>
<evidence type="ECO:0000256" key="4">
    <source>
        <dbReference type="ARBA" id="ARBA00022840"/>
    </source>
</evidence>
<keyword evidence="4 6" id="KW-0067">ATP-binding</keyword>
<dbReference type="GO" id="GO:0005524">
    <property type="term" value="F:ATP binding"/>
    <property type="evidence" value="ECO:0007669"/>
    <property type="project" value="UniProtKB-KW"/>
</dbReference>
<evidence type="ECO:0000256" key="1">
    <source>
        <dbReference type="ARBA" id="ARBA00005417"/>
    </source>
</evidence>
<keyword evidence="3" id="KW-0547">Nucleotide-binding</keyword>
<evidence type="ECO:0000256" key="2">
    <source>
        <dbReference type="ARBA" id="ARBA00022448"/>
    </source>
</evidence>
<dbReference type="GO" id="GO:0016887">
    <property type="term" value="F:ATP hydrolysis activity"/>
    <property type="evidence" value="ECO:0007669"/>
    <property type="project" value="InterPro"/>
</dbReference>